<comment type="caution">
    <text evidence="3">The sequence shown here is derived from an EMBL/GenBank/DDBJ whole genome shotgun (WGS) entry which is preliminary data.</text>
</comment>
<keyword evidence="2" id="KW-0812">Transmembrane</keyword>
<proteinExistence type="predicted"/>
<sequence>MSGIGLHFRQAREAMGLSLQEVQQRTKIHAEYLRALEDERFDQLPSPIYVRAFIRTYANSLGLDAQMMLSMYEQAVNGGITAPTENTARRGRIGARSVSQQTGRFRRPRTDQLGNTQRIRLGNTGPMRGMSPNSGLQQTGRYQQVTGPQQTINADLQSTGRVPRVSQNTSRLNTANLPVLPPNSETTGAAQPEAGSIVPSRRGTNANHVSKKGGAPKWVVRVAAVGAILLISAATLTFVLSDDNEQASDNNNSSFSKLIDQGNGTVNANQAVQPTLTRVQTDTSDENYEGDVYELKGADKIDIEIKASQGETQLIYGNEVGQREAVVSMRTGDIQPIQKDKFVWFRLSIPSNAEIKVNGVEIDTTAQNLAKSYQIVLKK</sequence>
<dbReference type="Proteomes" id="UP001177120">
    <property type="component" value="Unassembled WGS sequence"/>
</dbReference>
<evidence type="ECO:0000313" key="3">
    <source>
        <dbReference type="EMBL" id="MBN2909404.1"/>
    </source>
</evidence>
<feature type="region of interest" description="Disordered" evidence="1">
    <location>
        <begin position="174"/>
        <end position="213"/>
    </location>
</feature>
<keyword evidence="4" id="KW-1185">Reference proteome</keyword>
<keyword evidence="2" id="KW-1133">Transmembrane helix</keyword>
<reference evidence="3" key="1">
    <citation type="journal article" date="2024" name="Int. J. Syst. Evol. Microbiol.">
        <title>Polycladomyces zharkentensis sp. nov., a novel thermophilic cellulose- and starch-degrading member of the Bacillota from a geothermal aquifer in Kazakhstan.</title>
        <authorList>
            <person name="Mashzhan A."/>
            <person name="Kistaubayeva A."/>
            <person name="Javier-Lopez R."/>
            <person name="Bissenova U."/>
            <person name="Bissenbay A."/>
            <person name="Birkeland N.K."/>
        </authorList>
    </citation>
    <scope>NUCLEOTIDE SEQUENCE</scope>
    <source>
        <strain evidence="3">ZKZ2T</strain>
    </source>
</reference>
<dbReference type="InterPro" id="IPR050400">
    <property type="entry name" value="Bact_Cytoskel_RodZ"/>
</dbReference>
<dbReference type="PANTHER" id="PTHR34475:SF1">
    <property type="entry name" value="CYTOSKELETON PROTEIN RODZ"/>
    <property type="match status" value="1"/>
</dbReference>
<name>A0ABS2WJ30_9BACL</name>
<dbReference type="InterPro" id="IPR010982">
    <property type="entry name" value="Lambda_DNA-bd_dom_sf"/>
</dbReference>
<evidence type="ECO:0000256" key="1">
    <source>
        <dbReference type="SAM" id="MobiDB-lite"/>
    </source>
</evidence>
<gene>
    <name evidence="3" type="ORF">JQC72_07680</name>
</gene>
<dbReference type="RefSeq" id="WP_205494467.1">
    <property type="nucleotide sequence ID" value="NZ_JAFHAP010000008.1"/>
</dbReference>
<accession>A0ABS2WJ30</accession>
<evidence type="ECO:0000313" key="4">
    <source>
        <dbReference type="Proteomes" id="UP001177120"/>
    </source>
</evidence>
<dbReference type="PANTHER" id="PTHR34475">
    <property type="match status" value="1"/>
</dbReference>
<keyword evidence="2" id="KW-0472">Membrane</keyword>
<protein>
    <submittedName>
        <fullName evidence="3">Helix-turn-helix domain-containing protein</fullName>
    </submittedName>
</protein>
<feature type="transmembrane region" description="Helical" evidence="2">
    <location>
        <begin position="218"/>
        <end position="240"/>
    </location>
</feature>
<dbReference type="Gene3D" id="1.10.260.40">
    <property type="entry name" value="lambda repressor-like DNA-binding domains"/>
    <property type="match status" value="1"/>
</dbReference>
<dbReference type="Pfam" id="PF13413">
    <property type="entry name" value="HTH_25"/>
    <property type="match status" value="1"/>
</dbReference>
<evidence type="ECO:0000256" key="2">
    <source>
        <dbReference type="SAM" id="Phobius"/>
    </source>
</evidence>
<organism evidence="3 4">
    <name type="scientific">Polycladomyces zharkentensis</name>
    <dbReference type="NCBI Taxonomy" id="2807616"/>
    <lineage>
        <taxon>Bacteria</taxon>
        <taxon>Bacillati</taxon>
        <taxon>Bacillota</taxon>
        <taxon>Bacilli</taxon>
        <taxon>Bacillales</taxon>
        <taxon>Thermoactinomycetaceae</taxon>
        <taxon>Polycladomyces</taxon>
    </lineage>
</organism>
<dbReference type="EMBL" id="JAFHAP010000008">
    <property type="protein sequence ID" value="MBN2909404.1"/>
    <property type="molecule type" value="Genomic_DNA"/>
</dbReference>